<evidence type="ECO:0000256" key="4">
    <source>
        <dbReference type="ARBA" id="ARBA00023163"/>
    </source>
</evidence>
<keyword evidence="8" id="KW-1185">Reference proteome</keyword>
<comment type="caution">
    <text evidence="7">The sequence shown here is derived from an EMBL/GenBank/DDBJ whole genome shotgun (WGS) entry which is preliminary data.</text>
</comment>
<dbReference type="GO" id="GO:0000976">
    <property type="term" value="F:transcription cis-regulatory region binding"/>
    <property type="evidence" value="ECO:0007669"/>
    <property type="project" value="TreeGrafter"/>
</dbReference>
<keyword evidence="1" id="KW-0678">Repressor</keyword>
<dbReference type="PANTHER" id="PTHR30055:SF151">
    <property type="entry name" value="TRANSCRIPTIONAL REGULATORY PROTEIN"/>
    <property type="match status" value="1"/>
</dbReference>
<evidence type="ECO:0000313" key="8">
    <source>
        <dbReference type="Proteomes" id="UP000655751"/>
    </source>
</evidence>
<organism evidence="7 8">
    <name type="scientific">Nocardia bovistercoris</name>
    <dbReference type="NCBI Taxonomy" id="2785916"/>
    <lineage>
        <taxon>Bacteria</taxon>
        <taxon>Bacillati</taxon>
        <taxon>Actinomycetota</taxon>
        <taxon>Actinomycetes</taxon>
        <taxon>Mycobacteriales</taxon>
        <taxon>Nocardiaceae</taxon>
        <taxon>Nocardia</taxon>
    </lineage>
</organism>
<dbReference type="Proteomes" id="UP000655751">
    <property type="component" value="Unassembled WGS sequence"/>
</dbReference>
<evidence type="ECO:0000256" key="1">
    <source>
        <dbReference type="ARBA" id="ARBA00022491"/>
    </source>
</evidence>
<evidence type="ECO:0000256" key="5">
    <source>
        <dbReference type="PROSITE-ProRule" id="PRU00335"/>
    </source>
</evidence>
<reference evidence="7" key="1">
    <citation type="submission" date="2020-11" db="EMBL/GenBank/DDBJ databases">
        <title>Nocardia NEAU-351.nov., a novel actinomycete isolated from the cow dung.</title>
        <authorList>
            <person name="Zhang X."/>
        </authorList>
    </citation>
    <scope>NUCLEOTIDE SEQUENCE</scope>
    <source>
        <strain evidence="7">NEAU-351</strain>
    </source>
</reference>
<dbReference type="Gene3D" id="1.10.357.10">
    <property type="entry name" value="Tetracycline Repressor, domain 2"/>
    <property type="match status" value="1"/>
</dbReference>
<keyword evidence="4" id="KW-0804">Transcription</keyword>
<dbReference type="InterPro" id="IPR004111">
    <property type="entry name" value="Repressor_TetR_C"/>
</dbReference>
<evidence type="ECO:0000313" key="7">
    <source>
        <dbReference type="EMBL" id="MBH0779588.1"/>
    </source>
</evidence>
<dbReference type="Gene3D" id="1.10.10.60">
    <property type="entry name" value="Homeodomain-like"/>
    <property type="match status" value="1"/>
</dbReference>
<dbReference type="GO" id="GO:0046677">
    <property type="term" value="P:response to antibiotic"/>
    <property type="evidence" value="ECO:0007669"/>
    <property type="project" value="InterPro"/>
</dbReference>
<sequence length="229" mass="24488">MAREANVDGAQRIPLTRQRLVAAAVAVADEQGVHSLTMRKVADRLGVEAMSLYHHVGGKPEILDGMVDAVFAEVELPDPEGGWLAATRSRAVSLRAALLRHPWAVGLMESRADPGPATLRHHDWAIGVLSGAGFSLIMIAHTLSVVDSYVYGFVLQEVNLPFDGEGELGEMAADIKAAMPPDAYPHLNAFITGHALRPGYAYADEFTFGLDLILDGLVARAAAEAADRN</sequence>
<dbReference type="GO" id="GO:0045892">
    <property type="term" value="P:negative regulation of DNA-templated transcription"/>
    <property type="evidence" value="ECO:0007669"/>
    <property type="project" value="InterPro"/>
</dbReference>
<keyword evidence="2" id="KW-0805">Transcription regulation</keyword>
<dbReference type="SUPFAM" id="SSF46689">
    <property type="entry name" value="Homeodomain-like"/>
    <property type="match status" value="1"/>
</dbReference>
<accession>A0A931N6D7</accession>
<name>A0A931N6D7_9NOCA</name>
<dbReference type="PROSITE" id="PS50977">
    <property type="entry name" value="HTH_TETR_2"/>
    <property type="match status" value="1"/>
</dbReference>
<dbReference type="SUPFAM" id="SSF48498">
    <property type="entry name" value="Tetracyclin repressor-like, C-terminal domain"/>
    <property type="match status" value="1"/>
</dbReference>
<dbReference type="PANTHER" id="PTHR30055">
    <property type="entry name" value="HTH-TYPE TRANSCRIPTIONAL REGULATOR RUTR"/>
    <property type="match status" value="1"/>
</dbReference>
<dbReference type="RefSeq" id="WP_196151984.1">
    <property type="nucleotide sequence ID" value="NZ_JADMLG010000011.1"/>
</dbReference>
<dbReference type="PRINTS" id="PR00400">
    <property type="entry name" value="TETREPRESSOR"/>
</dbReference>
<dbReference type="InterPro" id="IPR036271">
    <property type="entry name" value="Tet_transcr_reg_TetR-rel_C_sf"/>
</dbReference>
<dbReference type="Pfam" id="PF02909">
    <property type="entry name" value="TetR_C_1"/>
    <property type="match status" value="1"/>
</dbReference>
<gene>
    <name evidence="7" type="ORF">IT779_25280</name>
</gene>
<evidence type="ECO:0000256" key="3">
    <source>
        <dbReference type="ARBA" id="ARBA00023125"/>
    </source>
</evidence>
<proteinExistence type="predicted"/>
<keyword evidence="3 5" id="KW-0238">DNA-binding</keyword>
<dbReference type="InterPro" id="IPR050109">
    <property type="entry name" value="HTH-type_TetR-like_transc_reg"/>
</dbReference>
<dbReference type="InterPro" id="IPR009057">
    <property type="entry name" value="Homeodomain-like_sf"/>
</dbReference>
<feature type="DNA-binding region" description="H-T-H motif" evidence="5">
    <location>
        <begin position="37"/>
        <end position="56"/>
    </location>
</feature>
<dbReference type="Pfam" id="PF00440">
    <property type="entry name" value="TetR_N"/>
    <property type="match status" value="1"/>
</dbReference>
<dbReference type="InterPro" id="IPR003012">
    <property type="entry name" value="Tet_transcr_reg_TetR"/>
</dbReference>
<evidence type="ECO:0000259" key="6">
    <source>
        <dbReference type="PROSITE" id="PS50977"/>
    </source>
</evidence>
<dbReference type="AlphaFoldDB" id="A0A931N6D7"/>
<dbReference type="InterPro" id="IPR001647">
    <property type="entry name" value="HTH_TetR"/>
</dbReference>
<evidence type="ECO:0000256" key="2">
    <source>
        <dbReference type="ARBA" id="ARBA00023015"/>
    </source>
</evidence>
<feature type="domain" description="HTH tetR-type" evidence="6">
    <location>
        <begin position="14"/>
        <end position="74"/>
    </location>
</feature>
<dbReference type="GO" id="GO:0003700">
    <property type="term" value="F:DNA-binding transcription factor activity"/>
    <property type="evidence" value="ECO:0007669"/>
    <property type="project" value="TreeGrafter"/>
</dbReference>
<protein>
    <submittedName>
        <fullName evidence="7">TetR/AcrR family transcriptional regulator</fullName>
    </submittedName>
</protein>
<dbReference type="EMBL" id="JADMLG010000011">
    <property type="protein sequence ID" value="MBH0779588.1"/>
    <property type="molecule type" value="Genomic_DNA"/>
</dbReference>